<sequence>MNANMRGTGPAAGYGVGSGMAPGGRAGAGPGVGGRAASGAPAAPDLSRPRPLDQLPRMAADTTAENPWPVSVLSQKFHNAVAKWPAAWICGQITEINTRRAGSAYLTVRDDFEDIAISVSGWRAFAAAAAQFRQGDRVVIHGRADIWVKQTRLSFIGDEIRKIGAGGLKE</sequence>
<feature type="region of interest" description="Disordered" evidence="1">
    <location>
        <begin position="1"/>
        <end position="53"/>
    </location>
</feature>
<comment type="caution">
    <text evidence="3">The sequence shown here is derived from an EMBL/GenBank/DDBJ whole genome shotgun (WGS) entry which is preliminary data.</text>
</comment>
<accession>A0A2N5IVH6</accession>
<protein>
    <submittedName>
        <fullName evidence="3">Exodeoxyribonuclease VII large subunit</fullName>
    </submittedName>
</protein>
<evidence type="ECO:0000259" key="2">
    <source>
        <dbReference type="Pfam" id="PF13742"/>
    </source>
</evidence>
<dbReference type="Pfam" id="PF13742">
    <property type="entry name" value="tRNA_anti_2"/>
    <property type="match status" value="1"/>
</dbReference>
<reference evidence="3 4" key="1">
    <citation type="submission" date="2017-07" db="EMBL/GenBank/DDBJ databases">
        <title>Bifidobacterium novel species.</title>
        <authorList>
            <person name="Lugli G.A."/>
            <person name="Milani C."/>
            <person name="Duranti S."/>
            <person name="Mangifesta M."/>
        </authorList>
    </citation>
    <scope>NUCLEOTIDE SEQUENCE [LARGE SCALE GENOMIC DNA]</scope>
    <source>
        <strain evidence="3 4">77</strain>
    </source>
</reference>
<evidence type="ECO:0000256" key="1">
    <source>
        <dbReference type="SAM" id="MobiDB-lite"/>
    </source>
</evidence>
<name>A0A2N5IVH6_9BIFI</name>
<dbReference type="AlphaFoldDB" id="A0A2N5IVH6"/>
<dbReference type="GO" id="GO:0003676">
    <property type="term" value="F:nucleic acid binding"/>
    <property type="evidence" value="ECO:0007669"/>
    <property type="project" value="InterPro"/>
</dbReference>
<gene>
    <name evidence="3" type="ORF">Uis4E_2251</name>
</gene>
<feature type="non-terminal residue" evidence="3">
    <location>
        <position position="170"/>
    </location>
</feature>
<dbReference type="EMBL" id="NMWT01000042">
    <property type="protein sequence ID" value="PLS25946.1"/>
    <property type="molecule type" value="Genomic_DNA"/>
</dbReference>
<evidence type="ECO:0000313" key="3">
    <source>
        <dbReference type="EMBL" id="PLS25946.1"/>
    </source>
</evidence>
<keyword evidence="4" id="KW-1185">Reference proteome</keyword>
<dbReference type="InterPro" id="IPR025824">
    <property type="entry name" value="OB-fold_nuc-bd_dom"/>
</dbReference>
<dbReference type="CDD" id="cd04489">
    <property type="entry name" value="ExoVII_LU_OBF"/>
    <property type="match status" value="1"/>
</dbReference>
<feature type="compositionally biased region" description="Gly residues" evidence="1">
    <location>
        <begin position="10"/>
        <end position="36"/>
    </location>
</feature>
<evidence type="ECO:0000313" key="4">
    <source>
        <dbReference type="Proteomes" id="UP000235034"/>
    </source>
</evidence>
<organism evidence="3 4">
    <name type="scientific">Bifidobacterium parmae</name>
    <dbReference type="NCBI Taxonomy" id="361854"/>
    <lineage>
        <taxon>Bacteria</taxon>
        <taxon>Bacillati</taxon>
        <taxon>Actinomycetota</taxon>
        <taxon>Actinomycetes</taxon>
        <taxon>Bifidobacteriales</taxon>
        <taxon>Bifidobacteriaceae</taxon>
        <taxon>Bifidobacterium</taxon>
    </lineage>
</organism>
<dbReference type="Proteomes" id="UP000235034">
    <property type="component" value="Unassembled WGS sequence"/>
</dbReference>
<proteinExistence type="predicted"/>
<feature type="domain" description="OB-fold nucleic acid binding" evidence="2">
    <location>
        <begin position="69"/>
        <end position="161"/>
    </location>
</feature>